<sequence length="208" mass="23343">MVSGCLARIVYSDVKHNFFLHYLLALVILLASPIFFSLSELDSRLAAQPLEAYVPLIGIVLMTPVFLPEQNESIYDVVRSKKISHNIVCFMRLMCSLIMIIVMIGVYVLCMKHCNSQVTLRHFFGSVVSAVALGTVGFAFAGVSGNVIIGYMASVIYYVMNFSLGKKLGDIYLFSMMYNSFDEKKIILLLSAVMMIVVFPLRKLIKER</sequence>
<keyword evidence="1" id="KW-0472">Membrane</keyword>
<dbReference type="Proteomes" id="UP000184394">
    <property type="component" value="Unassembled WGS sequence"/>
</dbReference>
<name>A0A1M7KJW1_RUMFL</name>
<feature type="transmembrane region" description="Helical" evidence="1">
    <location>
        <begin position="19"/>
        <end position="38"/>
    </location>
</feature>
<dbReference type="RefSeq" id="WP_072951227.1">
    <property type="nucleotide sequence ID" value="NZ_FRCT01000009.1"/>
</dbReference>
<gene>
    <name evidence="2" type="ORF">SAMN04487860_10941</name>
</gene>
<proteinExistence type="predicted"/>
<feature type="transmembrane region" description="Helical" evidence="1">
    <location>
        <begin position="50"/>
        <end position="67"/>
    </location>
</feature>
<feature type="transmembrane region" description="Helical" evidence="1">
    <location>
        <begin position="147"/>
        <end position="165"/>
    </location>
</feature>
<dbReference type="OrthoDB" id="1749390at2"/>
<evidence type="ECO:0000256" key="1">
    <source>
        <dbReference type="SAM" id="Phobius"/>
    </source>
</evidence>
<accession>A0A1M7KJW1</accession>
<feature type="transmembrane region" description="Helical" evidence="1">
    <location>
        <begin position="186"/>
        <end position="205"/>
    </location>
</feature>
<keyword evidence="1" id="KW-1133">Transmembrane helix</keyword>
<evidence type="ECO:0000313" key="3">
    <source>
        <dbReference type="Proteomes" id="UP000184394"/>
    </source>
</evidence>
<evidence type="ECO:0008006" key="4">
    <source>
        <dbReference type="Google" id="ProtNLM"/>
    </source>
</evidence>
<feature type="transmembrane region" description="Helical" evidence="1">
    <location>
        <begin position="87"/>
        <end position="110"/>
    </location>
</feature>
<feature type="transmembrane region" description="Helical" evidence="1">
    <location>
        <begin position="122"/>
        <end position="141"/>
    </location>
</feature>
<reference evidence="2 3" key="1">
    <citation type="submission" date="2016-11" db="EMBL/GenBank/DDBJ databases">
        <authorList>
            <person name="Jaros S."/>
            <person name="Januszkiewicz K."/>
            <person name="Wedrychowicz H."/>
        </authorList>
    </citation>
    <scope>NUCLEOTIDE SEQUENCE [LARGE SCALE GENOMIC DNA]</scope>
    <source>
        <strain evidence="2 3">Y1</strain>
    </source>
</reference>
<organism evidence="2 3">
    <name type="scientific">Ruminococcus flavefaciens</name>
    <dbReference type="NCBI Taxonomy" id="1265"/>
    <lineage>
        <taxon>Bacteria</taxon>
        <taxon>Bacillati</taxon>
        <taxon>Bacillota</taxon>
        <taxon>Clostridia</taxon>
        <taxon>Eubacteriales</taxon>
        <taxon>Oscillospiraceae</taxon>
        <taxon>Ruminococcus</taxon>
    </lineage>
</organism>
<keyword evidence="1" id="KW-0812">Transmembrane</keyword>
<dbReference type="EMBL" id="FRCT01000009">
    <property type="protein sequence ID" value="SHM65703.1"/>
    <property type="molecule type" value="Genomic_DNA"/>
</dbReference>
<evidence type="ECO:0000313" key="2">
    <source>
        <dbReference type="EMBL" id="SHM65703.1"/>
    </source>
</evidence>
<dbReference type="AlphaFoldDB" id="A0A1M7KJW1"/>
<protein>
    <recommendedName>
        <fullName evidence="4">ABC-2 type transport system permease protein</fullName>
    </recommendedName>
</protein>